<dbReference type="Gene3D" id="3.40.50.300">
    <property type="entry name" value="P-loop containing nucleotide triphosphate hydrolases"/>
    <property type="match status" value="1"/>
</dbReference>
<keyword evidence="19" id="KW-1185">Reference proteome</keyword>
<evidence type="ECO:0000256" key="6">
    <source>
        <dbReference type="ARBA" id="ARBA00022806"/>
    </source>
</evidence>
<dbReference type="GO" id="GO:0140096">
    <property type="term" value="F:catalytic activity, acting on a protein"/>
    <property type="evidence" value="ECO:0007669"/>
    <property type="project" value="UniProtKB-ARBA"/>
</dbReference>
<evidence type="ECO:0000259" key="17">
    <source>
        <dbReference type="PROSITE" id="PS51204"/>
    </source>
</evidence>
<dbReference type="InterPro" id="IPR050520">
    <property type="entry name" value="INO80/SWR1_helicase"/>
</dbReference>
<evidence type="ECO:0000313" key="18">
    <source>
        <dbReference type="EMBL" id="KOX76595.1"/>
    </source>
</evidence>
<feature type="region of interest" description="Disordered" evidence="13">
    <location>
        <begin position="2415"/>
        <end position="2483"/>
    </location>
</feature>
<sequence length="3630" mass="405390">MSDKQTAPILPPLNGGGGNNGSSNGGAPQQTVNLQQVLATAQGLNVLTTGAGQQFVITSQVPGLTQVIPSNATTNANIQQVGVTRIVNISGTPPRASTMGVAGASNSAFTSPTRQSSPKVVLATSPKLVRTSIGNMFVAPTSQASMQSSPARKKLKLTDSTEKPTMITDDAMGYRRRIIEHKMKRMRTIREKYAENASELFFLHIGGNMMDFQSWRKRPPTSQYLHFLRQHRLDPDDDDENLTAPLPAMSEVPLMPAATTVSTIVPVNQCTEVKISGINVAPVAVSTTLPAAVAQLNQQGHVPGRPQGGRHGMVFAFRAAIQSSPVTAHPPPTSTLAPTLIIATSCDITNNQEQIVEKAKQEAYVMQRIAELQREGLWSERRLPKVQEPPRTKAHWDYLLEEMVWLAADFAQERKWKKAAAKKCARMVQKYFQEKAIQAQKAEKSQELRLKKIASFIAKEIKTFWTNVEKLVEYKQQTRLEEKRKQALDQHLNFIVGQTEKYSTWLTEGLNKTDGPQSIPASMNSSRISSPVPPGKSHSDEDFQPNQSSDDDEETIAKAEEELKSVTNHKEEVELLKKESELPLEDLLKELPPDYLENRNKSLSPASKEIEEENEKPTDGDMDFVAASDESSDEEETIMEQEKLEENTDYKQELDDLKAENEMSIDELMAKYGNMSDVPMDVEQEPVQESDKDSIKEEENQENDEEFTSNESESEESDNEIGEEESQTQTDNETDIGLKSLLEDVSIEKSSDDKTVEMDHSDAHNEMDNVAALAESIQPKGNTLLTTSVVTKIPFLLKHPLREYQHIGLDWLVTMYDRKLNGILADEMGLGKTIQTIALLAHLACEKGNWGPHLIIVPTSVMLNWEMECKKWCPGFKILTYYGTQKERKQKRTGWTKPNAFHICITSYKLVIQDHQSFRRKKWKYLILDEAQNIKNFKSQRWQLLLNFQTQRRLLLTGTPLQNNLMELWSLMHFLMPNVFQSHREFKEWFSNPVTGMIEGNSEYNENIIRRLHKVLRPFLLRRLKTEVEKQLPKKYEHVVMCRLSKRQRYLYDDFMSRAKTKETLASGNLLSVINVLMQLRKVCNHPNLFEVRPTVSPFQMEAIEYITASLIWSALDYDPFKHIDLSSINLLLCDLELTLTAFVAHRIRRLQTTRKLIEEIDTQPDPPPRCPSGKIKINVRLSNQVKPLSVPRQTQTKLKNLAGILPTPKVGTSPLIKTANNQSTPGQGVTLKVANGQQLQGYSVQLVQHQGSVKGKDVFSCVPFMYLRTFISKSWESVHHRSVVALNLSLCNHSCNGAREIDLGPASIPVGTLAHNPQSTTVTPTTAATNAQRITVGNTNIIDGLQRLATQTVAVKQGDSVQRIAMPNLAQVVQTSIGRHIILTSTQQNTNTVSFPVMTPCVPRLKVLPKSLMGLSTSATTVNKVIGGVVTTTSGTSGRPVMRVPPLNVTTPNVTAQSPAGNGQSQQSIRCGIVTRHAQKESEKAQTKERPKSEFYLPQLEEERKQRRQAKLRLLANINERRCAACPLYGEDLFMALRIGKPSTACRWHNGWVHCTTAKDSARTRRQFFSRTEALAEAIKSTEQIVEELKEVFERFVVHVPAVCAPTPRFHVSHPPPHKLYNQRRIQMELQRQLSPKWALFHPIAGAMMTQFPDPRLIQYDCGKLQSLHQLLRKLKSENHRVLIFTQMTRMLDVLEAFLNFHGHIYLRLDGTTKVDQRQVLMERFNGDKRIFCFILSTRSGGVGVNLTGADTVIFYDSDWNPTMDAQAQDRCHRIGQTRDVHIYRLVSEKTVEENILKKANQKRLLGDLAIEGGNFTTAYFKSSTIQDLFNIDQSENDATTRMAEVLDQNRDREKFLQRDNQSQTLDDKVAMGALESALAAAEEDLDVQAAKTAKAEAVADLAEFDENIPLDDADRDDMQVSKAELEVQNLVSQLTPIERYAMKFVEESEGAFSAAQLAAAERELEEQKKEWELDRLRALREEEERRMRLADDDEKPLTFGREDAQNQVNSASNSKKLVNKKLPPNRRRNSRKNISKSVQESESETETTTESESESQEDVVEDSLDEESSHTESQSQGDEDEEEETHDQNDSEKGGYPKRKNRTNKSFSQNHFDLNSPRTRSRGNVKINLWTLDVSPILPGIKPKCRGRASNLRKQRELEMRMKAEESFILPLPPISSPKKLNNANISNKIDEEDNITDQNEQKTIPSVDKEQFEDVENCKVTANHCPTETSSSNSNYNKTTTEESNLVISLDSLETEACSQSGNSSVMLEQYKDSKEDIINNKVDSEATSELTENISPSVYLTGSNWNDDSENSDLISQNSNSYSSATESNTVKRVSDSKCTKSSMTLEIDEEINISENSLIAPLKNKMIVQDADESTVESTTRKLHDSVCKTVSSNIDELDTELKEESLSNAESKILEDSDVNELQDTNVSDDECTKNDARVQSPTEIKENVDVDETSANKKQHSENISNSDLTNKSADDNELTSVIESTSNESNGSEFNTESKVKFRKPDTVSCGVTTRSAKVNITTETPENKNLDTQSSSILLSELCESKERQESEVFNSTSNVCRKEVNKVTQIRRPDTPRPMIEHGRITRSSATRSLTPPLSTKSMQKRRPDTPLPECFRSSPRPATRSMSNFSSLLKNEEQTSDEIPYEKPTTRSSKSLDNGFLNPTVFRRSSSIPPMKSTPESKDSVGNSVSTRSKKSESTNMSTNMRNKHVRKIDSSDSKLQDDKASDVSPVSGKAETFNTDSNGNAVVSETHSKQDNSTLSSFNEINERPQRTAKVVAILTLDTRSNHTSKASSSVHAKSSNCNSSDAKNNKKNTDSNFNSTSDSSAKNCVLRISDVTSNCKVDGWCDSGLDADSRDRVSSNVFSNVASTYTNSNKTGKASTMNKSSSLNSKHKADKVPLPIWLSDDNVEQMPMWCPPTPPTTDNDVYIDYSLGFLYENTPMSEAQLPPIYIKKEHKRRIEPGINDRDGRRAVKMRHKEESVYAPRSLFDRPSPALMKIRRDMKLHKYRLVRPSIPLPGIKPSHMSKSSTDQEHVLDWMIHEDWALLQAIQIYQGLPLNLMILSPGHTPNWDLVADIVNNTSRIYRSPKQCRSRYESVIVPREEGKLLYDTTPKKQKKQKGVYKMPQVSEQQSKTNRPMKTSQLYNQDKNHSFTLMCCQRFDTIKSVSNKRTPTVKPLLVNPLMKNPTNAAVLAECGIQYDNPLAPIEVATRRADRIAKEKLKHAVMHQLTQVATTVTTGLTTMKTITTITNVTTGGTTIATSTVKARPGGTLTMQDARTTPTVVSVGNLQAAQRIATASLVSAAQSSPAITQKGIGVTVATTSGNKTLTAAQLQYYRQQQVLLRQQQLKVLQAQAAANGQKQTIARTVSETEMAALIKRQALQQQAKAVAQVQVPAQAGLTPAQIFAQAGLQVQHAGTSAGGTPVATLVKTANVASVRTATPQQIRQLALHPQIITQRKLPAQKVAQLTQVAAKTGVQTQLIVQQKSLPATMTVQQIQQVMKHVQPSAMQQFTHVSTGQAVSQPGQVVLAKSPLQTRVIPVASAALKQTIQVMTASSAQLRQAAPVQGKPVVTAARGSPGPSQVKLQTLAHPIHPQQVQQQQQQQQQQSQTQPDTQPK</sequence>
<dbReference type="GO" id="GO:0005524">
    <property type="term" value="F:ATP binding"/>
    <property type="evidence" value="ECO:0007669"/>
    <property type="project" value="UniProtKB-KW"/>
</dbReference>
<feature type="region of interest" description="Disordered" evidence="13">
    <location>
        <begin position="3126"/>
        <end position="3150"/>
    </location>
</feature>
<dbReference type="OrthoDB" id="372624at2759"/>
<feature type="compositionally biased region" description="Basic residues" evidence="13">
    <location>
        <begin position="2019"/>
        <end position="2036"/>
    </location>
</feature>
<keyword evidence="6 18" id="KW-0347">Helicase</keyword>
<dbReference type="InterPro" id="IPR014012">
    <property type="entry name" value="HSA_dom"/>
</dbReference>
<keyword evidence="4" id="KW-0547">Nucleotide-binding</keyword>
<feature type="compositionally biased region" description="Low complexity" evidence="13">
    <location>
        <begin position="2827"/>
        <end position="2836"/>
    </location>
</feature>
<feature type="domain" description="Helicase ATP-binding" evidence="15">
    <location>
        <begin position="813"/>
        <end position="978"/>
    </location>
</feature>
<proteinExistence type="inferred from homology"/>
<dbReference type="SMART" id="SM00573">
    <property type="entry name" value="HSA"/>
    <property type="match status" value="1"/>
</dbReference>
<dbReference type="Gene3D" id="1.20.120.850">
    <property type="entry name" value="SWI2/SNF2 ATPases, N-terminal domain"/>
    <property type="match status" value="1"/>
</dbReference>
<evidence type="ECO:0000259" key="15">
    <source>
        <dbReference type="PROSITE" id="PS51192"/>
    </source>
</evidence>
<reference evidence="18 19" key="1">
    <citation type="submission" date="2015-07" db="EMBL/GenBank/DDBJ databases">
        <title>The genome of Melipona quadrifasciata.</title>
        <authorList>
            <person name="Pan H."/>
            <person name="Kapheim K."/>
        </authorList>
    </citation>
    <scope>NUCLEOTIDE SEQUENCE [LARGE SCALE GENOMIC DNA]</scope>
    <source>
        <strain evidence="18">0111107301</strain>
        <tissue evidence="18">Whole body</tissue>
    </source>
</reference>
<evidence type="ECO:0000256" key="8">
    <source>
        <dbReference type="ARBA" id="ARBA00022853"/>
    </source>
</evidence>
<feature type="domain" description="Helicase C-terminal" evidence="16">
    <location>
        <begin position="1668"/>
        <end position="1818"/>
    </location>
</feature>
<keyword evidence="3" id="KW-0597">Phosphoprotein</keyword>
<feature type="compositionally biased region" description="Basic and acidic residues" evidence="13">
    <location>
        <begin position="689"/>
        <end position="698"/>
    </location>
</feature>
<dbReference type="InterPro" id="IPR014001">
    <property type="entry name" value="Helicase_ATP-bd"/>
</dbReference>
<dbReference type="InterPro" id="IPR001005">
    <property type="entry name" value="SANT/Myb"/>
</dbReference>
<feature type="compositionally biased region" description="Polar residues" evidence="13">
    <location>
        <begin position="2314"/>
        <end position="2336"/>
    </location>
</feature>
<dbReference type="Proteomes" id="UP000053105">
    <property type="component" value="Unassembled WGS sequence"/>
</dbReference>
<feature type="compositionally biased region" description="Low complexity" evidence="13">
    <location>
        <begin position="2801"/>
        <end position="2817"/>
    </location>
</feature>
<evidence type="ECO:0000256" key="7">
    <source>
        <dbReference type="ARBA" id="ARBA00022840"/>
    </source>
</evidence>
<keyword evidence="11" id="KW-0804">Transcription</keyword>
<dbReference type="InterPro" id="IPR027417">
    <property type="entry name" value="P-loop_NTPase"/>
</dbReference>
<dbReference type="Gene3D" id="1.10.10.60">
    <property type="entry name" value="Homeodomain-like"/>
    <property type="match status" value="1"/>
</dbReference>
<feature type="compositionally biased region" description="Basic and acidic residues" evidence="13">
    <location>
        <begin position="1983"/>
        <end position="1992"/>
    </location>
</feature>
<evidence type="ECO:0000256" key="2">
    <source>
        <dbReference type="ARBA" id="ARBA00009220"/>
    </source>
</evidence>
<evidence type="ECO:0000256" key="9">
    <source>
        <dbReference type="ARBA" id="ARBA00023015"/>
    </source>
</evidence>
<dbReference type="PROSITE" id="PS51194">
    <property type="entry name" value="HELICASE_CTER"/>
    <property type="match status" value="1"/>
</dbReference>
<evidence type="ECO:0000256" key="5">
    <source>
        <dbReference type="ARBA" id="ARBA00022801"/>
    </source>
</evidence>
<evidence type="ECO:0000256" key="4">
    <source>
        <dbReference type="ARBA" id="ARBA00022741"/>
    </source>
</evidence>
<keyword evidence="10" id="KW-0238">DNA-binding</keyword>
<dbReference type="GO" id="GO:0010557">
    <property type="term" value="P:positive regulation of macromolecule biosynthetic process"/>
    <property type="evidence" value="ECO:0007669"/>
    <property type="project" value="UniProtKB-ARBA"/>
</dbReference>
<dbReference type="SMART" id="SM00487">
    <property type="entry name" value="DEXDc"/>
    <property type="match status" value="1"/>
</dbReference>
<dbReference type="InterPro" id="IPR049730">
    <property type="entry name" value="SNF2/RAD54-like_C"/>
</dbReference>
<feature type="compositionally biased region" description="Acidic residues" evidence="13">
    <location>
        <begin position="630"/>
        <end position="639"/>
    </location>
</feature>
<feature type="compositionally biased region" description="Basic and acidic residues" evidence="13">
    <location>
        <begin position="576"/>
        <end position="600"/>
    </location>
</feature>
<gene>
    <name evidence="18" type="ORF">WN51_11228</name>
</gene>
<feature type="compositionally biased region" description="Acidic residues" evidence="13">
    <location>
        <begin position="699"/>
        <end position="726"/>
    </location>
</feature>
<dbReference type="GO" id="GO:0010468">
    <property type="term" value="P:regulation of gene expression"/>
    <property type="evidence" value="ECO:0007669"/>
    <property type="project" value="UniProtKB-ARBA"/>
</dbReference>
<feature type="compositionally biased region" description="Basic and acidic residues" evidence="13">
    <location>
        <begin position="2723"/>
        <end position="2737"/>
    </location>
</feature>
<dbReference type="EMBL" id="KQ435745">
    <property type="protein sequence ID" value="KOX76595.1"/>
    <property type="molecule type" value="Genomic_DNA"/>
</dbReference>
<feature type="compositionally biased region" description="Low complexity" evidence="13">
    <location>
        <begin position="3608"/>
        <end position="3624"/>
    </location>
</feature>
<feature type="region of interest" description="Disordered" evidence="13">
    <location>
        <begin position="2583"/>
        <end position="2779"/>
    </location>
</feature>
<feature type="region of interest" description="Disordered" evidence="13">
    <location>
        <begin position="95"/>
        <end position="114"/>
    </location>
</feature>
<feature type="region of interest" description="Disordered" evidence="13">
    <location>
        <begin position="2797"/>
        <end position="2836"/>
    </location>
</feature>
<dbReference type="GO" id="GO:0016887">
    <property type="term" value="F:ATP hydrolysis activity"/>
    <property type="evidence" value="ECO:0007669"/>
    <property type="project" value="TreeGrafter"/>
</dbReference>
<dbReference type="InterPro" id="IPR000330">
    <property type="entry name" value="SNF2_N"/>
</dbReference>
<dbReference type="InterPro" id="IPR001650">
    <property type="entry name" value="Helicase_C-like"/>
</dbReference>
<feature type="compositionally biased region" description="Basic and acidic residues" evidence="13">
    <location>
        <begin position="640"/>
        <end position="661"/>
    </location>
</feature>
<dbReference type="GO" id="GO:0004386">
    <property type="term" value="F:helicase activity"/>
    <property type="evidence" value="ECO:0007669"/>
    <property type="project" value="UniProtKB-KW"/>
</dbReference>
<dbReference type="GO" id="GO:0000812">
    <property type="term" value="C:Swr1 complex"/>
    <property type="evidence" value="ECO:0007669"/>
    <property type="project" value="TreeGrafter"/>
</dbReference>
<dbReference type="FunFam" id="1.20.120.850:FF:000012">
    <property type="entry name" value="protein PHOTOPERIOD-INDEPENDENT EARLY FLOWERING 1 isoform X3"/>
    <property type="match status" value="1"/>
</dbReference>
<feature type="compositionally biased region" description="Polar residues" evidence="13">
    <location>
        <begin position="2469"/>
        <end position="2479"/>
    </location>
</feature>
<feature type="domain" description="HSA" evidence="17">
    <location>
        <begin position="383"/>
        <end position="455"/>
    </location>
</feature>
<feature type="compositionally biased region" description="Polar residues" evidence="13">
    <location>
        <begin position="3139"/>
        <end position="3150"/>
    </location>
</feature>
<feature type="region of interest" description="Disordered" evidence="13">
    <location>
        <begin position="513"/>
        <end position="554"/>
    </location>
</feature>
<dbReference type="Pfam" id="PF07529">
    <property type="entry name" value="HSA"/>
    <property type="match status" value="1"/>
</dbReference>
<feature type="region of interest" description="Disordered" evidence="13">
    <location>
        <begin position="576"/>
        <end position="736"/>
    </location>
</feature>
<dbReference type="GO" id="GO:0042393">
    <property type="term" value="F:histone binding"/>
    <property type="evidence" value="ECO:0007669"/>
    <property type="project" value="TreeGrafter"/>
</dbReference>
<dbReference type="Pfam" id="PF00271">
    <property type="entry name" value="Helicase_C"/>
    <property type="match status" value="1"/>
</dbReference>
<feature type="region of interest" description="Disordered" evidence="13">
    <location>
        <begin position="3604"/>
        <end position="3630"/>
    </location>
</feature>
<feature type="compositionally biased region" description="Polar residues" evidence="13">
    <location>
        <begin position="2106"/>
        <end position="2120"/>
    </location>
</feature>
<protein>
    <submittedName>
        <fullName evidence="18">Helicase domino</fullName>
    </submittedName>
</protein>
<dbReference type="PROSITE" id="PS51204">
    <property type="entry name" value="HSA"/>
    <property type="match status" value="1"/>
</dbReference>
<evidence type="ECO:0000256" key="1">
    <source>
        <dbReference type="ARBA" id="ARBA00004123"/>
    </source>
</evidence>
<feature type="compositionally biased region" description="Basic and acidic residues" evidence="13">
    <location>
        <begin position="2583"/>
        <end position="2594"/>
    </location>
</feature>
<feature type="region of interest" description="Disordered" evidence="13">
    <location>
        <begin position="1983"/>
        <end position="2123"/>
    </location>
</feature>
<dbReference type="SUPFAM" id="SSF52540">
    <property type="entry name" value="P-loop containing nucleoside triphosphate hydrolases"/>
    <property type="match status" value="3"/>
</dbReference>
<feature type="region of interest" description="Disordered" evidence="13">
    <location>
        <begin position="2314"/>
        <end position="2340"/>
    </location>
</feature>
<dbReference type="PANTHER" id="PTHR45685">
    <property type="entry name" value="HELICASE SRCAP-RELATED"/>
    <property type="match status" value="1"/>
</dbReference>
<dbReference type="FunFam" id="3.40.50.10810:FF:000005">
    <property type="entry name" value="Photoperiod-independent early flowering 1"/>
    <property type="match status" value="1"/>
</dbReference>
<evidence type="ECO:0000256" key="3">
    <source>
        <dbReference type="ARBA" id="ARBA00022553"/>
    </source>
</evidence>
<feature type="compositionally biased region" description="Polar residues" evidence="13">
    <location>
        <begin position="104"/>
        <end position="114"/>
    </location>
</feature>
<feature type="compositionally biased region" description="Polar residues" evidence="13">
    <location>
        <begin position="2748"/>
        <end position="2776"/>
    </location>
</feature>
<dbReference type="STRING" id="166423.A0A0M9A3P5"/>
<feature type="compositionally biased region" description="Acidic residues" evidence="13">
    <location>
        <begin position="2043"/>
        <end position="2068"/>
    </location>
</feature>
<dbReference type="CDD" id="cd18003">
    <property type="entry name" value="DEXQc_SRCAP"/>
    <property type="match status" value="1"/>
</dbReference>
<name>A0A0M9A3P5_9HYME</name>
<keyword evidence="12" id="KW-0539">Nucleus</keyword>
<feature type="compositionally biased region" description="Polar residues" evidence="13">
    <location>
        <begin position="2596"/>
        <end position="2612"/>
    </location>
</feature>
<keyword evidence="5" id="KW-0378">Hydrolase</keyword>
<comment type="subcellular location">
    <subcellularLocation>
        <location evidence="1">Nucleus</location>
    </subcellularLocation>
</comment>
<dbReference type="GO" id="GO:0006338">
    <property type="term" value="P:chromatin remodeling"/>
    <property type="evidence" value="ECO:0007669"/>
    <property type="project" value="TreeGrafter"/>
</dbReference>
<dbReference type="GO" id="GO:0003677">
    <property type="term" value="F:DNA binding"/>
    <property type="evidence" value="ECO:0007669"/>
    <property type="project" value="UniProtKB-KW"/>
</dbReference>
<dbReference type="Pfam" id="PF00176">
    <property type="entry name" value="SNF2-rel_dom"/>
    <property type="match status" value="1"/>
</dbReference>
<feature type="compositionally biased region" description="Gly residues" evidence="13">
    <location>
        <begin position="14"/>
        <end position="24"/>
    </location>
</feature>
<dbReference type="PROSITE" id="PS50090">
    <property type="entry name" value="MYB_LIKE"/>
    <property type="match status" value="1"/>
</dbReference>
<evidence type="ECO:0000256" key="10">
    <source>
        <dbReference type="ARBA" id="ARBA00023125"/>
    </source>
</evidence>
<feature type="compositionally biased region" description="Basic and acidic residues" evidence="13">
    <location>
        <begin position="2088"/>
        <end position="2097"/>
    </location>
</feature>
<keyword evidence="7" id="KW-0067">ATP-binding</keyword>
<evidence type="ECO:0000256" key="12">
    <source>
        <dbReference type="ARBA" id="ARBA00023242"/>
    </source>
</evidence>
<dbReference type="Gene3D" id="3.40.50.10810">
    <property type="entry name" value="Tandem AAA-ATPase domain"/>
    <property type="match status" value="1"/>
</dbReference>
<comment type="similarity">
    <text evidence="2">Belongs to the SNF2/RAD54 helicase family. SWR1 subfamily.</text>
</comment>
<evidence type="ECO:0000259" key="16">
    <source>
        <dbReference type="PROSITE" id="PS51194"/>
    </source>
</evidence>
<evidence type="ECO:0000256" key="11">
    <source>
        <dbReference type="ARBA" id="ARBA00023163"/>
    </source>
</evidence>
<feature type="region of interest" description="Disordered" evidence="13">
    <location>
        <begin position="1"/>
        <end position="29"/>
    </location>
</feature>
<evidence type="ECO:0000259" key="14">
    <source>
        <dbReference type="PROSITE" id="PS50090"/>
    </source>
</evidence>
<feature type="domain" description="Myb-like" evidence="14">
    <location>
        <begin position="3049"/>
        <end position="3110"/>
    </location>
</feature>
<evidence type="ECO:0000313" key="19">
    <source>
        <dbReference type="Proteomes" id="UP000053105"/>
    </source>
</evidence>
<evidence type="ECO:0000256" key="13">
    <source>
        <dbReference type="SAM" id="MobiDB-lite"/>
    </source>
</evidence>
<dbReference type="SMART" id="SM00490">
    <property type="entry name" value="HELICc"/>
    <property type="match status" value="1"/>
</dbReference>
<feature type="compositionally biased region" description="Polar residues" evidence="13">
    <location>
        <begin position="2635"/>
        <end position="2644"/>
    </location>
</feature>
<feature type="compositionally biased region" description="Polar residues" evidence="13">
    <location>
        <begin position="2007"/>
        <end position="2018"/>
    </location>
</feature>
<dbReference type="PANTHER" id="PTHR45685:SF1">
    <property type="entry name" value="HELICASE SRCAP"/>
    <property type="match status" value="1"/>
</dbReference>
<organism evidence="18 19">
    <name type="scientific">Melipona quadrifasciata</name>
    <dbReference type="NCBI Taxonomy" id="166423"/>
    <lineage>
        <taxon>Eukaryota</taxon>
        <taxon>Metazoa</taxon>
        <taxon>Ecdysozoa</taxon>
        <taxon>Arthropoda</taxon>
        <taxon>Hexapoda</taxon>
        <taxon>Insecta</taxon>
        <taxon>Pterygota</taxon>
        <taxon>Neoptera</taxon>
        <taxon>Endopterygota</taxon>
        <taxon>Hymenoptera</taxon>
        <taxon>Apocrita</taxon>
        <taxon>Aculeata</taxon>
        <taxon>Apoidea</taxon>
        <taxon>Anthophila</taxon>
        <taxon>Apidae</taxon>
        <taxon>Melipona</taxon>
    </lineage>
</organism>
<dbReference type="InterPro" id="IPR038718">
    <property type="entry name" value="SNF2-like_sf"/>
</dbReference>
<keyword evidence="9" id="KW-0805">Transcription regulation</keyword>
<accession>A0A0M9A3P5</accession>
<feature type="compositionally biased region" description="Polar residues" evidence="13">
    <location>
        <begin position="514"/>
        <end position="529"/>
    </location>
</feature>
<keyword evidence="8" id="KW-0156">Chromatin regulator</keyword>
<dbReference type="CDD" id="cd18793">
    <property type="entry name" value="SF2_C_SNF"/>
    <property type="match status" value="1"/>
</dbReference>
<dbReference type="FunFam" id="3.40.50.300:FF:000529">
    <property type="entry name" value="helicase SRCAP isoform X1"/>
    <property type="match status" value="1"/>
</dbReference>
<dbReference type="PROSITE" id="PS51192">
    <property type="entry name" value="HELICASE_ATP_BIND_1"/>
    <property type="match status" value="1"/>
</dbReference>